<name>A0ABU7P5H7_9ACTN</name>
<keyword evidence="3" id="KW-1185">Reference proteome</keyword>
<comment type="similarity">
    <text evidence="1">Belongs to the short-chain dehydrogenases/reductases (SDR) family.</text>
</comment>
<organism evidence="2 3">
    <name type="scientific">Actinacidiphila polyblastidii</name>
    <dbReference type="NCBI Taxonomy" id="3110430"/>
    <lineage>
        <taxon>Bacteria</taxon>
        <taxon>Bacillati</taxon>
        <taxon>Actinomycetota</taxon>
        <taxon>Actinomycetes</taxon>
        <taxon>Kitasatosporales</taxon>
        <taxon>Streptomycetaceae</taxon>
        <taxon>Actinacidiphila</taxon>
    </lineage>
</organism>
<evidence type="ECO:0000313" key="3">
    <source>
        <dbReference type="Proteomes" id="UP001344658"/>
    </source>
</evidence>
<dbReference type="Gene3D" id="3.40.50.720">
    <property type="entry name" value="NAD(P)-binding Rossmann-like Domain"/>
    <property type="match status" value="1"/>
</dbReference>
<dbReference type="Pfam" id="PF13561">
    <property type="entry name" value="adh_short_C2"/>
    <property type="match status" value="1"/>
</dbReference>
<dbReference type="InterPro" id="IPR050259">
    <property type="entry name" value="SDR"/>
</dbReference>
<dbReference type="PRINTS" id="PR00081">
    <property type="entry name" value="GDHRDH"/>
</dbReference>
<dbReference type="SUPFAM" id="SSF51735">
    <property type="entry name" value="NAD(P)-binding Rossmann-fold domains"/>
    <property type="match status" value="1"/>
</dbReference>
<dbReference type="RefSeq" id="WP_330792020.1">
    <property type="nucleotide sequence ID" value="NZ_JAZEWV010000001.1"/>
</dbReference>
<protein>
    <submittedName>
        <fullName evidence="2">SDR family oxidoreductase</fullName>
    </submittedName>
</protein>
<gene>
    <name evidence="2" type="ORF">V2S66_00100</name>
</gene>
<evidence type="ECO:0000313" key="2">
    <source>
        <dbReference type="EMBL" id="MEE4540367.1"/>
    </source>
</evidence>
<evidence type="ECO:0000256" key="1">
    <source>
        <dbReference type="ARBA" id="ARBA00006484"/>
    </source>
</evidence>
<dbReference type="EMBL" id="JAZEWV010000001">
    <property type="protein sequence ID" value="MEE4540367.1"/>
    <property type="molecule type" value="Genomic_DNA"/>
</dbReference>
<accession>A0ABU7P5H7</accession>
<dbReference type="Proteomes" id="UP001344658">
    <property type="component" value="Unassembled WGS sequence"/>
</dbReference>
<dbReference type="InterPro" id="IPR002347">
    <property type="entry name" value="SDR_fam"/>
</dbReference>
<proteinExistence type="inferred from homology"/>
<dbReference type="PANTHER" id="PTHR42879">
    <property type="entry name" value="3-OXOACYL-(ACYL-CARRIER-PROTEIN) REDUCTASE"/>
    <property type="match status" value="1"/>
</dbReference>
<comment type="caution">
    <text evidence="2">The sequence shown here is derived from an EMBL/GenBank/DDBJ whole genome shotgun (WGS) entry which is preliminary data.</text>
</comment>
<dbReference type="InterPro" id="IPR036291">
    <property type="entry name" value="NAD(P)-bd_dom_sf"/>
</dbReference>
<sequence>MTHPVALVTNVTQYAGPAGSTALAADGFRTVCHDYTFTDDAVRAAFAEANPALTPIAEQEPEAMLAAARVHGSVDVVLSNDWVPPAVVGSAFDSAAPEDFEFVMRELVYRPFRLIQAAIPSMKANRSGRIIVMTSAVAVRPYASAVLYSAARAAATAMTTAAAKALGEFGVQLNAIGPNWFENPTYFPPGRWEEDAELRAQVAKEVPLQRLGQQHEMGALIAFLASGKAAPVTGQFFGFTGGWLP</sequence>
<reference evidence="2 3" key="1">
    <citation type="submission" date="2023-12" db="EMBL/GenBank/DDBJ databases">
        <title>Streptomyces sp. V4-01.</title>
        <authorList>
            <person name="Somphong A."/>
            <person name="Phongsopitanun W."/>
        </authorList>
    </citation>
    <scope>NUCLEOTIDE SEQUENCE [LARGE SCALE GENOMIC DNA]</scope>
    <source>
        <strain evidence="2 3">V4-01</strain>
    </source>
</reference>